<evidence type="ECO:0000313" key="3">
    <source>
        <dbReference type="Proteomes" id="UP000799640"/>
    </source>
</evidence>
<proteinExistence type="predicted"/>
<evidence type="ECO:0000256" key="1">
    <source>
        <dbReference type="SAM" id="MobiDB-lite"/>
    </source>
</evidence>
<evidence type="ECO:0000313" key="2">
    <source>
        <dbReference type="EMBL" id="KAF2402451.1"/>
    </source>
</evidence>
<protein>
    <submittedName>
        <fullName evidence="2">Uncharacterized protein</fullName>
    </submittedName>
</protein>
<feature type="region of interest" description="Disordered" evidence="1">
    <location>
        <begin position="1"/>
        <end position="45"/>
    </location>
</feature>
<dbReference type="AlphaFoldDB" id="A0A6G1I2P3"/>
<accession>A0A6G1I2P3</accession>
<feature type="compositionally biased region" description="Polar residues" evidence="1">
    <location>
        <begin position="1"/>
        <end position="23"/>
    </location>
</feature>
<gene>
    <name evidence="2" type="ORF">EJ06DRAFT_340143</name>
</gene>
<organism evidence="2 3">
    <name type="scientific">Trichodelitschia bisporula</name>
    <dbReference type="NCBI Taxonomy" id="703511"/>
    <lineage>
        <taxon>Eukaryota</taxon>
        <taxon>Fungi</taxon>
        <taxon>Dikarya</taxon>
        <taxon>Ascomycota</taxon>
        <taxon>Pezizomycotina</taxon>
        <taxon>Dothideomycetes</taxon>
        <taxon>Dothideomycetes incertae sedis</taxon>
        <taxon>Phaeotrichales</taxon>
        <taxon>Phaeotrichaceae</taxon>
        <taxon>Trichodelitschia</taxon>
    </lineage>
</organism>
<reference evidence="2" key="1">
    <citation type="journal article" date="2020" name="Stud. Mycol.">
        <title>101 Dothideomycetes genomes: a test case for predicting lifestyles and emergence of pathogens.</title>
        <authorList>
            <person name="Haridas S."/>
            <person name="Albert R."/>
            <person name="Binder M."/>
            <person name="Bloem J."/>
            <person name="Labutti K."/>
            <person name="Salamov A."/>
            <person name="Andreopoulos B."/>
            <person name="Baker S."/>
            <person name="Barry K."/>
            <person name="Bills G."/>
            <person name="Bluhm B."/>
            <person name="Cannon C."/>
            <person name="Castanera R."/>
            <person name="Culley D."/>
            <person name="Daum C."/>
            <person name="Ezra D."/>
            <person name="Gonzalez J."/>
            <person name="Henrissat B."/>
            <person name="Kuo A."/>
            <person name="Liang C."/>
            <person name="Lipzen A."/>
            <person name="Lutzoni F."/>
            <person name="Magnuson J."/>
            <person name="Mondo S."/>
            <person name="Nolan M."/>
            <person name="Ohm R."/>
            <person name="Pangilinan J."/>
            <person name="Park H.-J."/>
            <person name="Ramirez L."/>
            <person name="Alfaro M."/>
            <person name="Sun H."/>
            <person name="Tritt A."/>
            <person name="Yoshinaga Y."/>
            <person name="Zwiers L.-H."/>
            <person name="Turgeon B."/>
            <person name="Goodwin S."/>
            <person name="Spatafora J."/>
            <person name="Crous P."/>
            <person name="Grigoriev I."/>
        </authorList>
    </citation>
    <scope>NUCLEOTIDE SEQUENCE</scope>
    <source>
        <strain evidence="2">CBS 262.69</strain>
    </source>
</reference>
<keyword evidence="3" id="KW-1185">Reference proteome</keyword>
<name>A0A6G1I2P3_9PEZI</name>
<dbReference type="EMBL" id="ML996691">
    <property type="protein sequence ID" value="KAF2402451.1"/>
    <property type="molecule type" value="Genomic_DNA"/>
</dbReference>
<dbReference type="Proteomes" id="UP000799640">
    <property type="component" value="Unassembled WGS sequence"/>
</dbReference>
<sequence length="124" mass="13447">MPSSTSNTLQPSPIPPTTSNYRSSAAPEAGNPPSRRAHSDPPNHPIRLQHLKEVLRTMYTRQRGAASPVRLIVRAAANVPRTATTVGTRSPYPSAIRARCAPRARMGKTPPPCALCAIARGYRW</sequence>